<keyword evidence="2" id="KW-0862">Zinc</keyword>
<evidence type="ECO:0000256" key="3">
    <source>
        <dbReference type="SAM" id="Coils"/>
    </source>
</evidence>
<keyword evidence="1" id="KW-0378">Hydrolase</keyword>
<keyword evidence="8" id="KW-1185">Reference proteome</keyword>
<gene>
    <name evidence="7" type="ORF">SAMN05661086_03029</name>
</gene>
<dbReference type="InterPro" id="IPR038718">
    <property type="entry name" value="SNF2-like_sf"/>
</dbReference>
<keyword evidence="3" id="KW-0175">Coiled coil</keyword>
<organism evidence="7 8">
    <name type="scientific">Anaeromicropila populeti</name>
    <dbReference type="NCBI Taxonomy" id="37658"/>
    <lineage>
        <taxon>Bacteria</taxon>
        <taxon>Bacillati</taxon>
        <taxon>Bacillota</taxon>
        <taxon>Clostridia</taxon>
        <taxon>Lachnospirales</taxon>
        <taxon>Lachnospiraceae</taxon>
        <taxon>Anaeromicropila</taxon>
    </lineage>
</organism>
<protein>
    <submittedName>
        <fullName evidence="7">Superfamily II DNA or RNA helicase, SNF2 family</fullName>
    </submittedName>
</protein>
<evidence type="ECO:0000259" key="4">
    <source>
        <dbReference type="PROSITE" id="PS50966"/>
    </source>
</evidence>
<dbReference type="GO" id="GO:0016787">
    <property type="term" value="F:hydrolase activity"/>
    <property type="evidence" value="ECO:0007669"/>
    <property type="project" value="UniProtKB-KW"/>
</dbReference>
<dbReference type="CDD" id="cd18012">
    <property type="entry name" value="DEXQc_arch_SWI2_SNF2"/>
    <property type="match status" value="1"/>
</dbReference>
<dbReference type="STRING" id="37658.SAMN05661086_03029"/>
<dbReference type="Pfam" id="PF00176">
    <property type="entry name" value="SNF2-rel_dom"/>
    <property type="match status" value="1"/>
</dbReference>
<feature type="domain" description="Helicase C-terminal" evidence="6">
    <location>
        <begin position="909"/>
        <end position="1063"/>
    </location>
</feature>
<feature type="domain" description="Helicase ATP-binding" evidence="5">
    <location>
        <begin position="622"/>
        <end position="784"/>
    </location>
</feature>
<dbReference type="InterPro" id="IPR001650">
    <property type="entry name" value="Helicase_C-like"/>
</dbReference>
<feature type="coiled-coil region" evidence="3">
    <location>
        <begin position="1030"/>
        <end position="1057"/>
    </location>
</feature>
<dbReference type="GO" id="GO:0005524">
    <property type="term" value="F:ATP binding"/>
    <property type="evidence" value="ECO:0007669"/>
    <property type="project" value="InterPro"/>
</dbReference>
<dbReference type="AlphaFoldDB" id="A0A1I6L2R3"/>
<dbReference type="RefSeq" id="WP_092562513.1">
    <property type="nucleotide sequence ID" value="NZ_FOYZ01000012.1"/>
</dbReference>
<accession>A0A1I6L2R3</accession>
<evidence type="ECO:0000256" key="1">
    <source>
        <dbReference type="ARBA" id="ARBA00022801"/>
    </source>
</evidence>
<dbReference type="SMART" id="SM00490">
    <property type="entry name" value="HELICc"/>
    <property type="match status" value="1"/>
</dbReference>
<dbReference type="PROSITE" id="PS51194">
    <property type="entry name" value="HELICASE_CTER"/>
    <property type="match status" value="1"/>
</dbReference>
<evidence type="ECO:0000259" key="5">
    <source>
        <dbReference type="PROSITE" id="PS51192"/>
    </source>
</evidence>
<dbReference type="PROSITE" id="PS50966">
    <property type="entry name" value="ZF_SWIM"/>
    <property type="match status" value="1"/>
</dbReference>
<dbReference type="InterPro" id="IPR013663">
    <property type="entry name" value="Helicase_SWF/SNF/SWI_bac"/>
</dbReference>
<dbReference type="Pfam" id="PF00271">
    <property type="entry name" value="Helicase_C"/>
    <property type="match status" value="1"/>
</dbReference>
<dbReference type="Gene3D" id="3.40.50.300">
    <property type="entry name" value="P-loop containing nucleotide triphosphate hydrolases"/>
    <property type="match status" value="1"/>
</dbReference>
<keyword evidence="2" id="KW-0479">Metal-binding</keyword>
<dbReference type="GO" id="GO:0008270">
    <property type="term" value="F:zinc ion binding"/>
    <property type="evidence" value="ECO:0007669"/>
    <property type="project" value="UniProtKB-KW"/>
</dbReference>
<dbReference type="GO" id="GO:0004386">
    <property type="term" value="F:helicase activity"/>
    <property type="evidence" value="ECO:0007669"/>
    <property type="project" value="UniProtKB-KW"/>
</dbReference>
<dbReference type="Pfam" id="PF08455">
    <property type="entry name" value="SNF2_assoc"/>
    <property type="match status" value="1"/>
</dbReference>
<evidence type="ECO:0000259" key="6">
    <source>
        <dbReference type="PROSITE" id="PS51194"/>
    </source>
</evidence>
<evidence type="ECO:0000313" key="7">
    <source>
        <dbReference type="EMBL" id="SFR97754.1"/>
    </source>
</evidence>
<evidence type="ECO:0000256" key="2">
    <source>
        <dbReference type="PROSITE-ProRule" id="PRU00325"/>
    </source>
</evidence>
<name>A0A1I6L2R3_9FIRM</name>
<dbReference type="Pfam" id="PF04434">
    <property type="entry name" value="SWIM"/>
    <property type="match status" value="1"/>
</dbReference>
<evidence type="ECO:0000313" key="8">
    <source>
        <dbReference type="Proteomes" id="UP000199659"/>
    </source>
</evidence>
<dbReference type="SMART" id="SM00487">
    <property type="entry name" value="DEXDc"/>
    <property type="match status" value="1"/>
</dbReference>
<keyword evidence="2" id="KW-0863">Zinc-finger</keyword>
<proteinExistence type="predicted"/>
<keyword evidence="7" id="KW-0347">Helicase</keyword>
<dbReference type="InterPro" id="IPR014001">
    <property type="entry name" value="Helicase_ATP-bd"/>
</dbReference>
<dbReference type="Gene3D" id="3.40.50.10810">
    <property type="entry name" value="Tandem AAA-ATPase domain"/>
    <property type="match status" value="1"/>
</dbReference>
<dbReference type="OrthoDB" id="9760715at2"/>
<keyword evidence="7" id="KW-0067">ATP-binding</keyword>
<dbReference type="InterPro" id="IPR049730">
    <property type="entry name" value="SNF2/RAD54-like_C"/>
</dbReference>
<dbReference type="CDD" id="cd18793">
    <property type="entry name" value="SF2_C_SNF"/>
    <property type="match status" value="1"/>
</dbReference>
<dbReference type="SUPFAM" id="SSF52540">
    <property type="entry name" value="P-loop containing nucleoside triphosphate hydrolases"/>
    <property type="match status" value="2"/>
</dbReference>
<dbReference type="PROSITE" id="PS51192">
    <property type="entry name" value="HELICASE_ATP_BIND_1"/>
    <property type="match status" value="1"/>
</dbReference>
<feature type="domain" description="SWIM-type" evidence="4">
    <location>
        <begin position="53"/>
        <end position="92"/>
    </location>
</feature>
<dbReference type="InterPro" id="IPR007527">
    <property type="entry name" value="Znf_SWIM"/>
</dbReference>
<sequence length="1072" mass="124303">MFKISKDTIKKLATDEATYFRGLRYYKNNAVSNVTWSKQNQQYKALVSGSNQYIVTVEEAKEGNVHYTCNCPAHIKYEGACKHVIATLLFISNYMERNETKQPASPEEKNLYQILDYFKNQDKATLVGETFRVEVTFRVPAILKGKDSRAYVSLRAGSSRLYKVQNIKKFLAGLYEKENIILGKDFKFIAGESRFTKSSQAVLDYLISIYEIQEALGKVYYNNLFAKSEIAITKSMFFKLLHAIGGEHFQIELNDELYTEVTMVKGNPPIEFSIEGDEESISIEIKDYKPVKPFVEDGSLLLYDEILYHPDKDFISNYLPFYNSFKKDTEPLTFHGELKTQFIDNVLPRIHETMDIKIPKSLENHYVKEELKIKIYLDKYKNYIKAVILFQYGAYELNPLLNNVPKGIIIVRQREKENDFFDKVDQLHFEPYQDFFVMKKDADIYEFLSKDIFELNKNYQVFHSEQLKNMKISSAGAVRTTIGFNEKIKLLELNIVYDEVPKNELKDLLESLQEKKKYYRLKDGSFISLEGMEMGQMNQLLEQLHVKEDNISEEGQVNLPAYQAVYLDQLLNEYDALYWERTTAYESLLKGILEPKEINLEVPETITATLRPYQIVGYNWLKTLADNQLAGILADDMGLGKTLQTITYIAAYLKEAPDKLHFLVVSPTSLVYNWQEEFEKFAPSIKTIIAEGTPEERAAQIHSILDNDVIITSYPLIRRDIDLYQQYSFHTMFIDEAQFIKNPSSQNAQSAKKVAAKHKFALTGTPIENSLSELWSLFDFIMPNYLYTHAQFVENYEKPIMKEGDKATLEDLGKHIQPFILRRMKKDVLKELPDKIEMKMMAEMTPEQSKVYYAYLESMKQQLSMEINKNGFEKSRIQILAALTRLRQICCHPATFIENFEGESGKLNLLTEVVSEILENGHRILVFSQFTSMLEIISNELKRQEIDYFYLSGKTKPKERKDYVNRFNDGEGSVFLISLKAGGTGLNLVGADVVIHYDPWWNPAVEEQATDRAYRIGQEKSVQVLKLLTKNTIEEKIDRLQKKKKQLSNSVIQAKEIFISQLTQEELEELFR</sequence>
<dbReference type="InterPro" id="IPR000330">
    <property type="entry name" value="SNF2_N"/>
</dbReference>
<reference evidence="7 8" key="1">
    <citation type="submission" date="2016-10" db="EMBL/GenBank/DDBJ databases">
        <authorList>
            <person name="de Groot N.N."/>
        </authorList>
    </citation>
    <scope>NUCLEOTIDE SEQUENCE [LARGE SCALE GENOMIC DNA]</scope>
    <source>
        <strain evidence="7 8">743A</strain>
    </source>
</reference>
<dbReference type="Proteomes" id="UP000199659">
    <property type="component" value="Unassembled WGS sequence"/>
</dbReference>
<dbReference type="FunFam" id="3.40.50.300:FF:000533">
    <property type="entry name" value="Helicase, Snf2 family"/>
    <property type="match status" value="1"/>
</dbReference>
<dbReference type="EMBL" id="FOYZ01000012">
    <property type="protein sequence ID" value="SFR97754.1"/>
    <property type="molecule type" value="Genomic_DNA"/>
</dbReference>
<dbReference type="InterPro" id="IPR027417">
    <property type="entry name" value="P-loop_NTPase"/>
</dbReference>
<dbReference type="PANTHER" id="PTHR10799">
    <property type="entry name" value="SNF2/RAD54 HELICASE FAMILY"/>
    <property type="match status" value="1"/>
</dbReference>
<keyword evidence="7" id="KW-0547">Nucleotide-binding</keyword>